<keyword evidence="2" id="KW-1133">Transmembrane helix</keyword>
<name>A0A1X6X0X3_9MICO</name>
<sequence length="59" mass="6825">MELLYELGSLVPPILTGLAFWFVMRALLRADRREREAERAAEREWEQRHESGGGVGPRD</sequence>
<proteinExistence type="predicted"/>
<keyword evidence="2" id="KW-0812">Transmembrane</keyword>
<dbReference type="AlphaFoldDB" id="A0A1X6X0X3"/>
<organism evidence="3 4">
    <name type="scientific">Brachybacterium nesterenkovii</name>
    <dbReference type="NCBI Taxonomy" id="47847"/>
    <lineage>
        <taxon>Bacteria</taxon>
        <taxon>Bacillati</taxon>
        <taxon>Actinomycetota</taxon>
        <taxon>Actinomycetes</taxon>
        <taxon>Micrococcales</taxon>
        <taxon>Dermabacteraceae</taxon>
        <taxon>Brachybacterium</taxon>
    </lineage>
</organism>
<keyword evidence="2" id="KW-0472">Membrane</keyword>
<reference evidence="3 4" key="1">
    <citation type="submission" date="2017-02" db="EMBL/GenBank/DDBJ databases">
        <authorList>
            <person name="Peterson S.W."/>
        </authorList>
    </citation>
    <scope>NUCLEOTIDE SEQUENCE [LARGE SCALE GENOMIC DNA]</scope>
    <source>
        <strain evidence="3 4">CIP104813</strain>
    </source>
</reference>
<evidence type="ECO:0000313" key="3">
    <source>
        <dbReference type="EMBL" id="SLM92046.1"/>
    </source>
</evidence>
<evidence type="ECO:0000313" key="4">
    <source>
        <dbReference type="Proteomes" id="UP000195981"/>
    </source>
</evidence>
<feature type="region of interest" description="Disordered" evidence="1">
    <location>
        <begin position="39"/>
        <end position="59"/>
    </location>
</feature>
<evidence type="ECO:0000256" key="1">
    <source>
        <dbReference type="SAM" id="MobiDB-lite"/>
    </source>
</evidence>
<evidence type="ECO:0000256" key="2">
    <source>
        <dbReference type="SAM" id="Phobius"/>
    </source>
</evidence>
<dbReference type="RefSeq" id="WP_087104135.1">
    <property type="nucleotide sequence ID" value="NZ_FWFG01000064.1"/>
</dbReference>
<keyword evidence="4" id="KW-1185">Reference proteome</keyword>
<gene>
    <name evidence="3" type="ORF">FM110_07515</name>
</gene>
<accession>A0A1X6X0X3</accession>
<feature type="transmembrane region" description="Helical" evidence="2">
    <location>
        <begin position="12"/>
        <end position="28"/>
    </location>
</feature>
<protein>
    <submittedName>
        <fullName evidence="3">Uncharacterized protein</fullName>
    </submittedName>
</protein>
<dbReference type="Proteomes" id="UP000195981">
    <property type="component" value="Unassembled WGS sequence"/>
</dbReference>
<dbReference type="EMBL" id="FWFG01000064">
    <property type="protein sequence ID" value="SLM92046.1"/>
    <property type="molecule type" value="Genomic_DNA"/>
</dbReference>